<comment type="similarity">
    <text evidence="2">Belongs to the UQCRH/QCR6 family.</text>
</comment>
<keyword evidence="7" id="KW-0496">Mitochondrion</keyword>
<keyword evidence="6" id="KW-0249">Electron transport</keyword>
<dbReference type="GO" id="GO:0006122">
    <property type="term" value="P:mitochondrial electron transport, ubiquinol to cytochrome c"/>
    <property type="evidence" value="ECO:0007669"/>
    <property type="project" value="InterPro"/>
</dbReference>
<dbReference type="InterPro" id="IPR003422">
    <property type="entry name" value="Cyt_b-c1_6"/>
</dbReference>
<evidence type="ECO:0000313" key="14">
    <source>
        <dbReference type="Proteomes" id="UP001370490"/>
    </source>
</evidence>
<protein>
    <recommendedName>
        <fullName evidence="11">Complex III subunit VI</fullName>
    </recommendedName>
    <alternativeName>
        <fullName evidence="10">Mitochondrial hinge protein</fullName>
    </alternativeName>
</protein>
<evidence type="ECO:0000259" key="12">
    <source>
        <dbReference type="Pfam" id="PF02320"/>
    </source>
</evidence>
<keyword evidence="9" id="KW-1015">Disulfide bond</keyword>
<evidence type="ECO:0000256" key="9">
    <source>
        <dbReference type="ARBA" id="ARBA00023157"/>
    </source>
</evidence>
<feature type="domain" description="Ubiquinol-cytochrome C reductase hinge" evidence="12">
    <location>
        <begin position="57"/>
        <end position="96"/>
    </location>
</feature>
<dbReference type="Gene3D" id="1.10.287.20">
    <property type="entry name" value="Ubiquinol-cytochrome C reductase hinge domain"/>
    <property type="match status" value="1"/>
</dbReference>
<comment type="caution">
    <text evidence="13">The sequence shown here is derived from an EMBL/GenBank/DDBJ whole genome shotgun (WGS) entry which is preliminary data.</text>
</comment>
<evidence type="ECO:0000256" key="2">
    <source>
        <dbReference type="ARBA" id="ARBA00006498"/>
    </source>
</evidence>
<dbReference type="SUPFAM" id="SSF81531">
    <property type="entry name" value="Non-heme 11 kDa protein of cytochrome bc1 complex (Ubiquinol-cytochrome c reductase)"/>
    <property type="match status" value="1"/>
</dbReference>
<evidence type="ECO:0000313" key="13">
    <source>
        <dbReference type="EMBL" id="KAK6940022.1"/>
    </source>
</evidence>
<dbReference type="GO" id="GO:0005743">
    <property type="term" value="C:mitochondrial inner membrane"/>
    <property type="evidence" value="ECO:0007669"/>
    <property type="project" value="UniProtKB-SubCell"/>
</dbReference>
<comment type="subcellular location">
    <subcellularLocation>
        <location evidence="1">Mitochondrion inner membrane</location>
        <topology evidence="1">Peripheral membrane protein</topology>
        <orientation evidence="1">Intermembrane side</orientation>
    </subcellularLocation>
</comment>
<keyword evidence="8" id="KW-0472">Membrane</keyword>
<dbReference type="AlphaFoldDB" id="A0AAN8ZJL0"/>
<evidence type="ECO:0000256" key="4">
    <source>
        <dbReference type="ARBA" id="ARBA00022660"/>
    </source>
</evidence>
<feature type="non-terminal residue" evidence="13">
    <location>
        <position position="1"/>
    </location>
</feature>
<organism evidence="13 14">
    <name type="scientific">Dillenia turbinata</name>
    <dbReference type="NCBI Taxonomy" id="194707"/>
    <lineage>
        <taxon>Eukaryota</taxon>
        <taxon>Viridiplantae</taxon>
        <taxon>Streptophyta</taxon>
        <taxon>Embryophyta</taxon>
        <taxon>Tracheophyta</taxon>
        <taxon>Spermatophyta</taxon>
        <taxon>Magnoliopsida</taxon>
        <taxon>eudicotyledons</taxon>
        <taxon>Gunneridae</taxon>
        <taxon>Pentapetalae</taxon>
        <taxon>Dilleniales</taxon>
        <taxon>Dilleniaceae</taxon>
        <taxon>Dillenia</taxon>
    </lineage>
</organism>
<feature type="non-terminal residue" evidence="13">
    <location>
        <position position="131"/>
    </location>
</feature>
<accession>A0AAN8ZJL0</accession>
<evidence type="ECO:0000256" key="11">
    <source>
        <dbReference type="ARBA" id="ARBA00076110"/>
    </source>
</evidence>
<dbReference type="Pfam" id="PF02320">
    <property type="entry name" value="UCR_hinge"/>
    <property type="match status" value="1"/>
</dbReference>
<sequence>EELVDQKKYLEEACKPKCVKPFLQYQDWQIAYVAWIKLVSLSEKPRPSRSDVNPPTSCVKRIKDDETGHKHCTGQYFDYWSCVDHCVAPRLFEKLKTNPSREFLSFRLILILYGFQEQLELYNGTHFQAHD</sequence>
<dbReference type="EMBL" id="JBAMMX010000005">
    <property type="protein sequence ID" value="KAK6940022.1"/>
    <property type="molecule type" value="Genomic_DNA"/>
</dbReference>
<evidence type="ECO:0000256" key="5">
    <source>
        <dbReference type="ARBA" id="ARBA00022792"/>
    </source>
</evidence>
<gene>
    <name evidence="13" type="ORF">RJ641_029553</name>
</gene>
<evidence type="ECO:0000256" key="10">
    <source>
        <dbReference type="ARBA" id="ARBA00044364"/>
    </source>
</evidence>
<evidence type="ECO:0000256" key="6">
    <source>
        <dbReference type="ARBA" id="ARBA00022982"/>
    </source>
</evidence>
<keyword evidence="5" id="KW-0999">Mitochondrion inner membrane</keyword>
<keyword evidence="4" id="KW-0679">Respiratory chain</keyword>
<dbReference type="PANTHER" id="PTHR15336">
    <property type="entry name" value="UBIQUINOL-CYTOCHROME C REDUCTASE COMPLEX 7.8 KDA PROTEIN"/>
    <property type="match status" value="1"/>
</dbReference>
<proteinExistence type="inferred from homology"/>
<evidence type="ECO:0000256" key="3">
    <source>
        <dbReference type="ARBA" id="ARBA00022448"/>
    </source>
</evidence>
<keyword evidence="3" id="KW-0813">Transport</keyword>
<dbReference type="PANTHER" id="PTHR15336:SF0">
    <property type="entry name" value="CYTOCHROME B-C1 COMPLEX SUBUNIT 6, MITOCHONDRIAL"/>
    <property type="match status" value="1"/>
</dbReference>
<evidence type="ECO:0000256" key="7">
    <source>
        <dbReference type="ARBA" id="ARBA00023128"/>
    </source>
</evidence>
<dbReference type="Proteomes" id="UP001370490">
    <property type="component" value="Unassembled WGS sequence"/>
</dbReference>
<reference evidence="13 14" key="1">
    <citation type="submission" date="2023-12" db="EMBL/GenBank/DDBJ databases">
        <title>A high-quality genome assembly for Dillenia turbinata (Dilleniales).</title>
        <authorList>
            <person name="Chanderbali A."/>
        </authorList>
    </citation>
    <scope>NUCLEOTIDE SEQUENCE [LARGE SCALE GENOMIC DNA]</scope>
    <source>
        <strain evidence="13">LSX21</strain>
        <tissue evidence="13">Leaf</tissue>
    </source>
</reference>
<dbReference type="InterPro" id="IPR023184">
    <property type="entry name" value="Ubol_cytC_Rdtase_hinge_dom"/>
</dbReference>
<evidence type="ECO:0000256" key="8">
    <source>
        <dbReference type="ARBA" id="ARBA00023136"/>
    </source>
</evidence>
<name>A0AAN8ZJL0_9MAGN</name>
<evidence type="ECO:0000256" key="1">
    <source>
        <dbReference type="ARBA" id="ARBA00004137"/>
    </source>
</evidence>
<dbReference type="FunFam" id="1.10.287.20:FF:000001">
    <property type="entry name" value="Cytochrome b-c1 complex subunit 6"/>
    <property type="match status" value="1"/>
</dbReference>
<keyword evidence="14" id="KW-1185">Reference proteome</keyword>
<dbReference type="InterPro" id="IPR036811">
    <property type="entry name" value="Ubol_cytC_Rdtase_hinge_dom_sf"/>
</dbReference>